<dbReference type="Proteomes" id="UP000270046">
    <property type="component" value="Chromosome"/>
</dbReference>
<protein>
    <submittedName>
        <fullName evidence="1">Uncharacterized protein</fullName>
    </submittedName>
</protein>
<keyword evidence="2" id="KW-1185">Reference proteome</keyword>
<dbReference type="OrthoDB" id="793934at2"/>
<dbReference type="RefSeq" id="WP_119410099.1">
    <property type="nucleotide sequence ID" value="NZ_CP032869.1"/>
</dbReference>
<gene>
    <name evidence="1" type="ORF">HYN43_014860</name>
</gene>
<accession>A0A494VSW1</accession>
<dbReference type="AlphaFoldDB" id="A0A494VSW1"/>
<organism evidence="1 2">
    <name type="scientific">Mucilaginibacter celer</name>
    <dbReference type="NCBI Taxonomy" id="2305508"/>
    <lineage>
        <taxon>Bacteria</taxon>
        <taxon>Pseudomonadati</taxon>
        <taxon>Bacteroidota</taxon>
        <taxon>Sphingobacteriia</taxon>
        <taxon>Sphingobacteriales</taxon>
        <taxon>Sphingobacteriaceae</taxon>
        <taxon>Mucilaginibacter</taxon>
    </lineage>
</organism>
<dbReference type="EMBL" id="CP032869">
    <property type="protein sequence ID" value="AYL96500.1"/>
    <property type="molecule type" value="Genomic_DNA"/>
</dbReference>
<evidence type="ECO:0000313" key="2">
    <source>
        <dbReference type="Proteomes" id="UP000270046"/>
    </source>
</evidence>
<sequence>MTPKRIIVLCYRKIIDINSAKAWDKMVFESTYLEFKMQAQNFSLGTKYTSYADLLRNVPNAQRLTVMVTPAVTGYVQQLGGVMPDVLNNAGRRFLTFDKFQLEIINSDIDDKNRHQVAVNFYSGPMIWHDTIDIFLLISDHLPENNQPGQNGKSLTNLMQVQSYVNICSIQYLN</sequence>
<proteinExistence type="predicted"/>
<name>A0A494VSW1_9SPHI</name>
<reference evidence="1 2" key="1">
    <citation type="submission" date="2018-10" db="EMBL/GenBank/DDBJ databases">
        <title>Genome sequencing of Mucilaginibacter sp. HYN0043.</title>
        <authorList>
            <person name="Kim M."/>
            <person name="Yi H."/>
        </authorList>
    </citation>
    <scope>NUCLEOTIDE SEQUENCE [LARGE SCALE GENOMIC DNA]</scope>
    <source>
        <strain evidence="1 2">HYN0043</strain>
    </source>
</reference>
<dbReference type="KEGG" id="muh:HYN43_014860"/>
<evidence type="ECO:0000313" key="1">
    <source>
        <dbReference type="EMBL" id="AYL96500.1"/>
    </source>
</evidence>